<proteinExistence type="predicted"/>
<protein>
    <submittedName>
        <fullName evidence="1">Uncharacterized protein</fullName>
    </submittedName>
</protein>
<accession>A0ABS8PZQ7</accession>
<dbReference type="EMBL" id="JAJNOC010000001">
    <property type="protein sequence ID" value="MCD2514992.1"/>
    <property type="molecule type" value="Genomic_DNA"/>
</dbReference>
<keyword evidence="2" id="KW-1185">Reference proteome</keyword>
<gene>
    <name evidence="1" type="ORF">LQ564_01535</name>
</gene>
<name>A0ABS8PZQ7_9BURK</name>
<reference evidence="1" key="1">
    <citation type="submission" date="2021-11" db="EMBL/GenBank/DDBJ databases">
        <title>The complete genome of Massilia sp sp. G4R7.</title>
        <authorList>
            <person name="Liu L."/>
            <person name="Yue J."/>
            <person name="Yuan J."/>
            <person name="Yang F."/>
            <person name="Li L."/>
        </authorList>
    </citation>
    <scope>NUCLEOTIDE SEQUENCE</scope>
    <source>
        <strain evidence="1">G4R7</strain>
    </source>
</reference>
<dbReference type="Proteomes" id="UP001179361">
    <property type="component" value="Unassembled WGS sequence"/>
</dbReference>
<sequence>MITAMGTIMTTPTERLELQMQTFGAPEQVYVENGWWDGPRAGIADIDGIPHRFLSLIDDAQDQFIDTFMVCPLARSVLDLAVEQWRIFIEWNARFESNQAEDRSRPMPGRLVRNCAVSTGRTAMLRRGPTISYPG</sequence>
<evidence type="ECO:0000313" key="2">
    <source>
        <dbReference type="Proteomes" id="UP001179361"/>
    </source>
</evidence>
<comment type="caution">
    <text evidence="1">The sequence shown here is derived from an EMBL/GenBank/DDBJ whole genome shotgun (WGS) entry which is preliminary data.</text>
</comment>
<evidence type="ECO:0000313" key="1">
    <source>
        <dbReference type="EMBL" id="MCD2514992.1"/>
    </source>
</evidence>
<dbReference type="RefSeq" id="WP_231056328.1">
    <property type="nucleotide sequence ID" value="NZ_JAJNOC010000001.1"/>
</dbReference>
<organism evidence="1 2">
    <name type="scientific">Massilia phyllostachyos</name>
    <dbReference type="NCBI Taxonomy" id="2898585"/>
    <lineage>
        <taxon>Bacteria</taxon>
        <taxon>Pseudomonadati</taxon>
        <taxon>Pseudomonadota</taxon>
        <taxon>Betaproteobacteria</taxon>
        <taxon>Burkholderiales</taxon>
        <taxon>Oxalobacteraceae</taxon>
        <taxon>Telluria group</taxon>
        <taxon>Massilia</taxon>
    </lineage>
</organism>